<dbReference type="Proteomes" id="UP001595798">
    <property type="component" value="Unassembled WGS sequence"/>
</dbReference>
<accession>A0ABV8QLK2</accession>
<organism evidence="2 3">
    <name type="scientific">Marinobacter lacisalsi</name>
    <dbReference type="NCBI Taxonomy" id="475979"/>
    <lineage>
        <taxon>Bacteria</taxon>
        <taxon>Pseudomonadati</taxon>
        <taxon>Pseudomonadota</taxon>
        <taxon>Gammaproteobacteria</taxon>
        <taxon>Pseudomonadales</taxon>
        <taxon>Marinobacteraceae</taxon>
        <taxon>Marinobacter</taxon>
    </lineage>
</organism>
<feature type="signal peptide" evidence="1">
    <location>
        <begin position="1"/>
        <end position="21"/>
    </location>
</feature>
<evidence type="ECO:0000256" key="1">
    <source>
        <dbReference type="SAM" id="SignalP"/>
    </source>
</evidence>
<evidence type="ECO:0000313" key="3">
    <source>
        <dbReference type="Proteomes" id="UP001595798"/>
    </source>
</evidence>
<name>A0ABV8QLK2_9GAMM</name>
<keyword evidence="1" id="KW-0732">Signal</keyword>
<proteinExistence type="predicted"/>
<sequence length="250" mass="27631">MKPLAVVAGIFGSLMTFQSLAQGPEMVFEGIAAVPGGTQTLYREQHRISGACVDGQWRPDQHRVDYLRPGASEAFASKRLDYPASLLQPEVDFRQPGFGERLRVSVSDGSLGVQWSAGDEQRGDWTLSITEDLVVDAGFDHFIRKHWTTVTSGEAVEFRFLAPTRGEAYSFVLEPAPQAIPGADHSFRIRPGGLIMRLAVDPIRLGYREDGFLTHYVGLGNIRRNQDENYQVAIRYSLDSAPPCPLLPPS</sequence>
<keyword evidence="3" id="KW-1185">Reference proteome</keyword>
<gene>
    <name evidence="2" type="ORF">ACFOZ5_15615</name>
</gene>
<evidence type="ECO:0000313" key="2">
    <source>
        <dbReference type="EMBL" id="MFC4260447.1"/>
    </source>
</evidence>
<protein>
    <submittedName>
        <fullName evidence="2">Uncharacterized protein</fullName>
    </submittedName>
</protein>
<dbReference type="EMBL" id="JBHSDI010000057">
    <property type="protein sequence ID" value="MFC4260447.1"/>
    <property type="molecule type" value="Genomic_DNA"/>
</dbReference>
<reference evidence="3" key="1">
    <citation type="journal article" date="2019" name="Int. J. Syst. Evol. Microbiol.">
        <title>The Global Catalogue of Microorganisms (GCM) 10K type strain sequencing project: providing services to taxonomists for standard genome sequencing and annotation.</title>
        <authorList>
            <consortium name="The Broad Institute Genomics Platform"/>
            <consortium name="The Broad Institute Genome Sequencing Center for Infectious Disease"/>
            <person name="Wu L."/>
            <person name="Ma J."/>
        </authorList>
    </citation>
    <scope>NUCLEOTIDE SEQUENCE [LARGE SCALE GENOMIC DNA]</scope>
    <source>
        <strain evidence="3">CECT 7297</strain>
    </source>
</reference>
<comment type="caution">
    <text evidence="2">The sequence shown here is derived from an EMBL/GenBank/DDBJ whole genome shotgun (WGS) entry which is preliminary data.</text>
</comment>
<feature type="chain" id="PRO_5046438357" evidence="1">
    <location>
        <begin position="22"/>
        <end position="250"/>
    </location>
</feature>
<dbReference type="RefSeq" id="WP_379888973.1">
    <property type="nucleotide sequence ID" value="NZ_JBHSDI010000057.1"/>
</dbReference>